<dbReference type="SUPFAM" id="SSF50978">
    <property type="entry name" value="WD40 repeat-like"/>
    <property type="match status" value="1"/>
</dbReference>
<dbReference type="EMBL" id="CAAALY010249254">
    <property type="protein sequence ID" value="VEL35185.1"/>
    <property type="molecule type" value="Genomic_DNA"/>
</dbReference>
<keyword evidence="2" id="KW-0677">Repeat</keyword>
<organism evidence="5 6">
    <name type="scientific">Protopolystoma xenopodis</name>
    <dbReference type="NCBI Taxonomy" id="117903"/>
    <lineage>
        <taxon>Eukaryota</taxon>
        <taxon>Metazoa</taxon>
        <taxon>Spiralia</taxon>
        <taxon>Lophotrochozoa</taxon>
        <taxon>Platyhelminthes</taxon>
        <taxon>Monogenea</taxon>
        <taxon>Polyopisthocotylea</taxon>
        <taxon>Polystomatidea</taxon>
        <taxon>Polystomatidae</taxon>
        <taxon>Protopolystoma</taxon>
    </lineage>
</organism>
<dbReference type="Pfam" id="PF00400">
    <property type="entry name" value="WD40"/>
    <property type="match status" value="2"/>
</dbReference>
<keyword evidence="1 4" id="KW-0853">WD repeat</keyword>
<comment type="function">
    <text evidence="3">Negatively regulates the PAK1 kinase. PAK1 is a member of the PAK kinase family, which has been shown to play a positive role in the regulation of signaling pathways involving MAPK8 and RELA. PAK1 exists as an inactive homodimer, which is activated by binding of small GTPases such as CDC42 to an N-terminal regulatory domain. PAK1IP1 also binds to the N-terminus of PAK1, and inhibits the specific activation of PAK1 by CDC42. May be involved in ribosomal large subunit assembly.</text>
</comment>
<dbReference type="AlphaFoldDB" id="A0A448XFC2"/>
<dbReference type="PROSITE" id="PS50082">
    <property type="entry name" value="WD_REPEATS_2"/>
    <property type="match status" value="1"/>
</dbReference>
<sequence length="452" mass="50554">MSVVVACGSYAGEVFSFEYNYVTDDTCQTSMLKPIFIDTDAHKNSVTALAIEGDFVVSGSDDEIIQVFSVSRKLRCGSLEMHTGTIRALRFASTAGHLNSPHHLISIADDACVAIWRYHQSFDIKLEDAPPSKKQKLSNKSSVSANDSRWECIRQMRRHKAAIIQLALHPTKRAAISISKDKTLRIWNLARGRQAYAVRLKTLRAEGLIDLDFSPSGEYLLFIWPNRFSIINILPSPTNLNDHTSELPPKSCKFSHKAVGSVNLLRPITASPVFFAEDDSACFIYILVGVGSFLKAYRFPNYKDPLSASKMSDSVELLGEAKLPCNRIKFLRILPWPHGTSLLRLVVILSADSDASYVRGHLIDLGKSDWFSFMTPVFMYDLKSVRVTTLASEWFVLPETLCPIKLPCDAYCAQTMVLCKTTKRTENVLEINKIECDSEENPDECSEVSSYA</sequence>
<evidence type="ECO:0000313" key="5">
    <source>
        <dbReference type="EMBL" id="VEL35185.1"/>
    </source>
</evidence>
<evidence type="ECO:0000313" key="6">
    <source>
        <dbReference type="Proteomes" id="UP000784294"/>
    </source>
</evidence>
<dbReference type="InterPro" id="IPR051959">
    <property type="entry name" value="PAK1-Kinase_Regulator"/>
</dbReference>
<dbReference type="PROSITE" id="PS00678">
    <property type="entry name" value="WD_REPEATS_1"/>
    <property type="match status" value="1"/>
</dbReference>
<name>A0A448XFC2_9PLAT</name>
<evidence type="ECO:0000256" key="4">
    <source>
        <dbReference type="PROSITE-ProRule" id="PRU00221"/>
    </source>
</evidence>
<evidence type="ECO:0000256" key="1">
    <source>
        <dbReference type="ARBA" id="ARBA00022574"/>
    </source>
</evidence>
<feature type="repeat" description="WD" evidence="4">
    <location>
        <begin position="156"/>
        <end position="197"/>
    </location>
</feature>
<gene>
    <name evidence="5" type="ORF">PXEA_LOCUS28625</name>
</gene>
<dbReference type="InterPro" id="IPR015943">
    <property type="entry name" value="WD40/YVTN_repeat-like_dom_sf"/>
</dbReference>
<dbReference type="PANTHER" id="PTHR44675">
    <property type="entry name" value="PAK1 INTERACTING PROTEIN 1"/>
    <property type="match status" value="1"/>
</dbReference>
<dbReference type="PANTHER" id="PTHR44675:SF1">
    <property type="entry name" value="P21-ACTIVATED PROTEIN KINASE-INTERACTING PROTEIN 1"/>
    <property type="match status" value="1"/>
</dbReference>
<dbReference type="InterPro" id="IPR001680">
    <property type="entry name" value="WD40_rpt"/>
</dbReference>
<dbReference type="PROSITE" id="PS50294">
    <property type="entry name" value="WD_REPEATS_REGION"/>
    <property type="match status" value="1"/>
</dbReference>
<dbReference type="SMART" id="SM00320">
    <property type="entry name" value="WD40"/>
    <property type="match status" value="3"/>
</dbReference>
<comment type="caution">
    <text evidence="5">The sequence shown here is derived from an EMBL/GenBank/DDBJ whole genome shotgun (WGS) entry which is preliminary data.</text>
</comment>
<dbReference type="InterPro" id="IPR036322">
    <property type="entry name" value="WD40_repeat_dom_sf"/>
</dbReference>
<dbReference type="InterPro" id="IPR019775">
    <property type="entry name" value="WD40_repeat_CS"/>
</dbReference>
<keyword evidence="6" id="KW-1185">Reference proteome</keyword>
<dbReference type="OrthoDB" id="308449at2759"/>
<dbReference type="Gene3D" id="2.130.10.10">
    <property type="entry name" value="YVTN repeat-like/Quinoprotein amine dehydrogenase"/>
    <property type="match status" value="1"/>
</dbReference>
<accession>A0A448XFC2</accession>
<reference evidence="5" key="1">
    <citation type="submission" date="2018-11" db="EMBL/GenBank/DDBJ databases">
        <authorList>
            <consortium name="Pathogen Informatics"/>
        </authorList>
    </citation>
    <scope>NUCLEOTIDE SEQUENCE</scope>
</reference>
<evidence type="ECO:0000256" key="3">
    <source>
        <dbReference type="ARBA" id="ARBA00045213"/>
    </source>
</evidence>
<proteinExistence type="predicted"/>
<evidence type="ECO:0000256" key="2">
    <source>
        <dbReference type="ARBA" id="ARBA00022737"/>
    </source>
</evidence>
<dbReference type="Proteomes" id="UP000784294">
    <property type="component" value="Unassembled WGS sequence"/>
</dbReference>
<protein>
    <submittedName>
        <fullName evidence="5">Uncharacterized protein</fullName>
    </submittedName>
</protein>